<evidence type="ECO:0000256" key="4">
    <source>
        <dbReference type="ARBA" id="ARBA00015735"/>
    </source>
</evidence>
<dbReference type="InterPro" id="IPR005467">
    <property type="entry name" value="His_kinase_dom"/>
</dbReference>
<dbReference type="SUPFAM" id="SSF55874">
    <property type="entry name" value="ATPase domain of HSP90 chaperone/DNA topoisomerase II/histidine kinase"/>
    <property type="match status" value="1"/>
</dbReference>
<keyword evidence="19" id="KW-1185">Reference proteome</keyword>
<dbReference type="GO" id="GO:0005524">
    <property type="term" value="F:ATP binding"/>
    <property type="evidence" value="ECO:0007669"/>
    <property type="project" value="UniProtKB-KW"/>
</dbReference>
<dbReference type="CDD" id="cd00082">
    <property type="entry name" value="HisKA"/>
    <property type="match status" value="1"/>
</dbReference>
<dbReference type="InterPro" id="IPR003594">
    <property type="entry name" value="HATPase_dom"/>
</dbReference>
<evidence type="ECO:0000256" key="8">
    <source>
        <dbReference type="ARBA" id="ARBA00022692"/>
    </source>
</evidence>
<dbReference type="Pfam" id="PF00672">
    <property type="entry name" value="HAMP"/>
    <property type="match status" value="1"/>
</dbReference>
<feature type="transmembrane region" description="Helical" evidence="15">
    <location>
        <begin position="7"/>
        <end position="30"/>
    </location>
</feature>
<gene>
    <name evidence="18" type="ORF">C6Y45_01890</name>
</gene>
<evidence type="ECO:0000256" key="14">
    <source>
        <dbReference type="ARBA" id="ARBA00023136"/>
    </source>
</evidence>
<dbReference type="InterPro" id="IPR036097">
    <property type="entry name" value="HisK_dim/P_sf"/>
</dbReference>
<evidence type="ECO:0000313" key="19">
    <source>
        <dbReference type="Proteomes" id="UP000240509"/>
    </source>
</evidence>
<dbReference type="EC" id="2.7.13.3" evidence="3"/>
<keyword evidence="7" id="KW-0808">Transferase</keyword>
<evidence type="ECO:0000256" key="15">
    <source>
        <dbReference type="SAM" id="Phobius"/>
    </source>
</evidence>
<dbReference type="Gene3D" id="3.30.565.10">
    <property type="entry name" value="Histidine kinase-like ATPase, C-terminal domain"/>
    <property type="match status" value="1"/>
</dbReference>
<dbReference type="SUPFAM" id="SSF47384">
    <property type="entry name" value="Homodimeric domain of signal transducing histidine kinase"/>
    <property type="match status" value="1"/>
</dbReference>
<dbReference type="SMART" id="SM00387">
    <property type="entry name" value="HATPase_c"/>
    <property type="match status" value="1"/>
</dbReference>
<keyword evidence="6" id="KW-0597">Phosphoprotein</keyword>
<dbReference type="SMART" id="SM00388">
    <property type="entry name" value="HisKA"/>
    <property type="match status" value="1"/>
</dbReference>
<evidence type="ECO:0000256" key="12">
    <source>
        <dbReference type="ARBA" id="ARBA00022989"/>
    </source>
</evidence>
<dbReference type="PRINTS" id="PR00344">
    <property type="entry name" value="BCTRLSENSOR"/>
</dbReference>
<dbReference type="InterPro" id="IPR041610">
    <property type="entry name" value="ArlS_N"/>
</dbReference>
<dbReference type="SUPFAM" id="SSF158472">
    <property type="entry name" value="HAMP domain-like"/>
    <property type="match status" value="1"/>
</dbReference>
<dbReference type="Proteomes" id="UP000240509">
    <property type="component" value="Unassembled WGS sequence"/>
</dbReference>
<dbReference type="SMART" id="SM00304">
    <property type="entry name" value="HAMP"/>
    <property type="match status" value="1"/>
</dbReference>
<feature type="transmembrane region" description="Helical" evidence="15">
    <location>
        <begin position="152"/>
        <end position="172"/>
    </location>
</feature>
<reference evidence="18 19" key="1">
    <citation type="submission" date="2018-03" db="EMBL/GenBank/DDBJ databases">
        <title>Alkalicoccus saliphilus sp. nov., isolated from a mineral pool.</title>
        <authorList>
            <person name="Zhao B."/>
        </authorList>
    </citation>
    <scope>NUCLEOTIDE SEQUENCE [LARGE SCALE GENOMIC DNA]</scope>
    <source>
        <strain evidence="18 19">6AG</strain>
    </source>
</reference>
<name>A0A2T4U9S6_9BACI</name>
<feature type="domain" description="Histidine kinase" evidence="16">
    <location>
        <begin position="239"/>
        <end position="449"/>
    </location>
</feature>
<dbReference type="FunFam" id="1.10.287.130:FF:000001">
    <property type="entry name" value="Two-component sensor histidine kinase"/>
    <property type="match status" value="1"/>
</dbReference>
<dbReference type="Gene3D" id="6.10.340.10">
    <property type="match status" value="1"/>
</dbReference>
<evidence type="ECO:0000256" key="10">
    <source>
        <dbReference type="ARBA" id="ARBA00022777"/>
    </source>
</evidence>
<dbReference type="InterPro" id="IPR003660">
    <property type="entry name" value="HAMP_dom"/>
</dbReference>
<keyword evidence="5" id="KW-1003">Cell membrane</keyword>
<dbReference type="PROSITE" id="PS50885">
    <property type="entry name" value="HAMP"/>
    <property type="match status" value="1"/>
</dbReference>
<dbReference type="RefSeq" id="WP_107583332.1">
    <property type="nucleotide sequence ID" value="NZ_PZJJ01000002.1"/>
</dbReference>
<keyword evidence="13" id="KW-0902">Two-component regulatory system</keyword>
<keyword evidence="8 15" id="KW-0812">Transmembrane</keyword>
<dbReference type="InterPro" id="IPR004358">
    <property type="entry name" value="Sig_transdc_His_kin-like_C"/>
</dbReference>
<evidence type="ECO:0000256" key="11">
    <source>
        <dbReference type="ARBA" id="ARBA00022840"/>
    </source>
</evidence>
<evidence type="ECO:0000256" key="9">
    <source>
        <dbReference type="ARBA" id="ARBA00022741"/>
    </source>
</evidence>
<dbReference type="Gene3D" id="1.10.287.130">
    <property type="match status" value="1"/>
</dbReference>
<evidence type="ECO:0000259" key="17">
    <source>
        <dbReference type="PROSITE" id="PS50885"/>
    </source>
</evidence>
<dbReference type="InterPro" id="IPR050398">
    <property type="entry name" value="HssS/ArlS-like"/>
</dbReference>
<evidence type="ECO:0000256" key="2">
    <source>
        <dbReference type="ARBA" id="ARBA00004651"/>
    </source>
</evidence>
<keyword evidence="12 15" id="KW-1133">Transmembrane helix</keyword>
<evidence type="ECO:0000256" key="1">
    <source>
        <dbReference type="ARBA" id="ARBA00000085"/>
    </source>
</evidence>
<dbReference type="EMBL" id="PZJJ01000002">
    <property type="protein sequence ID" value="PTL40155.1"/>
    <property type="molecule type" value="Genomic_DNA"/>
</dbReference>
<evidence type="ECO:0000256" key="5">
    <source>
        <dbReference type="ARBA" id="ARBA00022475"/>
    </source>
</evidence>
<comment type="caution">
    <text evidence="18">The sequence shown here is derived from an EMBL/GenBank/DDBJ whole genome shotgun (WGS) entry which is preliminary data.</text>
</comment>
<dbReference type="Pfam" id="PF02518">
    <property type="entry name" value="HATPase_c"/>
    <property type="match status" value="1"/>
</dbReference>
<protein>
    <recommendedName>
        <fullName evidence="4">Signal transduction histidine-protein kinase ArlS</fullName>
        <ecNumber evidence="3">2.7.13.3</ecNumber>
    </recommendedName>
</protein>
<evidence type="ECO:0000259" key="16">
    <source>
        <dbReference type="PROSITE" id="PS50109"/>
    </source>
</evidence>
<feature type="domain" description="HAMP" evidence="17">
    <location>
        <begin position="177"/>
        <end position="231"/>
    </location>
</feature>
<dbReference type="GO" id="GO:0005886">
    <property type="term" value="C:plasma membrane"/>
    <property type="evidence" value="ECO:0007669"/>
    <property type="project" value="UniProtKB-SubCell"/>
</dbReference>
<organism evidence="18 19">
    <name type="scientific">Alkalicoccus saliphilus</name>
    <dbReference type="NCBI Taxonomy" id="200989"/>
    <lineage>
        <taxon>Bacteria</taxon>
        <taxon>Bacillati</taxon>
        <taxon>Bacillota</taxon>
        <taxon>Bacilli</taxon>
        <taxon>Bacillales</taxon>
        <taxon>Bacillaceae</taxon>
        <taxon>Alkalicoccus</taxon>
    </lineage>
</organism>
<dbReference type="PANTHER" id="PTHR45528">
    <property type="entry name" value="SENSOR HISTIDINE KINASE CPXA"/>
    <property type="match status" value="1"/>
</dbReference>
<evidence type="ECO:0000256" key="7">
    <source>
        <dbReference type="ARBA" id="ARBA00022679"/>
    </source>
</evidence>
<accession>A0A2T4U9S6</accession>
<dbReference type="InterPro" id="IPR003661">
    <property type="entry name" value="HisK_dim/P_dom"/>
</dbReference>
<evidence type="ECO:0000256" key="13">
    <source>
        <dbReference type="ARBA" id="ARBA00023012"/>
    </source>
</evidence>
<keyword evidence="9" id="KW-0547">Nucleotide-binding</keyword>
<dbReference type="PROSITE" id="PS50109">
    <property type="entry name" value="HIS_KIN"/>
    <property type="match status" value="1"/>
</dbReference>
<dbReference type="Pfam" id="PF18719">
    <property type="entry name" value="ArlS_N"/>
    <property type="match status" value="1"/>
</dbReference>
<comment type="catalytic activity">
    <reaction evidence="1">
        <text>ATP + protein L-histidine = ADP + protein N-phospho-L-histidine.</text>
        <dbReference type="EC" id="2.7.13.3"/>
    </reaction>
</comment>
<dbReference type="Pfam" id="PF00512">
    <property type="entry name" value="HisKA"/>
    <property type="match status" value="1"/>
</dbReference>
<dbReference type="PANTHER" id="PTHR45528:SF1">
    <property type="entry name" value="SENSOR HISTIDINE KINASE CPXA"/>
    <property type="match status" value="1"/>
</dbReference>
<dbReference type="AlphaFoldDB" id="A0A2T4U9S6"/>
<keyword evidence="11" id="KW-0067">ATP-binding</keyword>
<evidence type="ECO:0000256" key="3">
    <source>
        <dbReference type="ARBA" id="ARBA00012438"/>
    </source>
</evidence>
<dbReference type="GO" id="GO:0000155">
    <property type="term" value="F:phosphorelay sensor kinase activity"/>
    <property type="evidence" value="ECO:0007669"/>
    <property type="project" value="InterPro"/>
</dbReference>
<sequence length="454" mass="50856">MKLAQRMTLYSTGLLFLILLAVNIGIYFVFQQNLLEGEKDRTLEQAQAITAAVSAQPDENPTSFIESYVSGNGMLRIISPEGSSLLTVTTQNTEITAIPAGDPNPGRERTRAFEFDGVSYASAEVPLLWEDGAVVTLEVTEPMAMYEETLQILQFVLIFATAVILFPSFLAARSLSRFILRPVQALVSTMKQIEQKGTFQKIPLDQKRSDEFADMGQTFNHMIDLLRENYEKQQQFVSDASHELKTPLTIIYSYAQLLKRRGMDKPEIFNESVEAISSEAARMKELTNQMLALASGENAAVEKKVLSPAPLFRDTARQLALAYDRNIITDADDNTFIEGNEIQIKQLAYLLIENALKYSMSDVFVYVRKQGDYVTVGVQDKGIGIHEKDLPFVFDRFYRVDKARTRSGGGTGLGLSIAKQITEYHEGKIYVESLPEKGSNFYSVFPAVKKEPKL</sequence>
<proteinExistence type="predicted"/>
<dbReference type="OrthoDB" id="9786919at2"/>
<dbReference type="CDD" id="cd06225">
    <property type="entry name" value="HAMP"/>
    <property type="match status" value="1"/>
</dbReference>
<keyword evidence="10 18" id="KW-0418">Kinase</keyword>
<dbReference type="FunFam" id="3.30.565.10:FF:000006">
    <property type="entry name" value="Sensor histidine kinase WalK"/>
    <property type="match status" value="1"/>
</dbReference>
<evidence type="ECO:0000256" key="6">
    <source>
        <dbReference type="ARBA" id="ARBA00022553"/>
    </source>
</evidence>
<keyword evidence="14 15" id="KW-0472">Membrane</keyword>
<dbReference type="InterPro" id="IPR036890">
    <property type="entry name" value="HATPase_C_sf"/>
</dbReference>
<evidence type="ECO:0000313" key="18">
    <source>
        <dbReference type="EMBL" id="PTL40155.1"/>
    </source>
</evidence>
<comment type="subcellular location">
    <subcellularLocation>
        <location evidence="2">Cell membrane</location>
        <topology evidence="2">Multi-pass membrane protein</topology>
    </subcellularLocation>
</comment>